<accession>A0A178ETZ0</accession>
<gene>
    <name evidence="2" type="ORF">A7C99_5940</name>
</gene>
<comment type="caution">
    <text evidence="2">The sequence shown here is derived from an EMBL/GenBank/DDBJ whole genome shotgun (WGS) entry which is preliminary data.</text>
</comment>
<feature type="compositionally biased region" description="Polar residues" evidence="1">
    <location>
        <begin position="67"/>
        <end position="83"/>
    </location>
</feature>
<proteinExistence type="predicted"/>
<dbReference type="PANTHER" id="PTHR28207:SF1">
    <property type="entry name" value="ATP SYNTHASE SUBUNIT H, MITOCHONDRIAL"/>
    <property type="match status" value="1"/>
</dbReference>
<dbReference type="VEuPathDB" id="FungiDB:TERG_00336"/>
<name>A0A178ETZ0_TRIRU</name>
<feature type="region of interest" description="Disordered" evidence="1">
    <location>
        <begin position="142"/>
        <end position="212"/>
    </location>
</feature>
<evidence type="ECO:0000256" key="1">
    <source>
        <dbReference type="SAM" id="MobiDB-lite"/>
    </source>
</evidence>
<evidence type="ECO:0000313" key="2">
    <source>
        <dbReference type="EMBL" id="OAL63544.1"/>
    </source>
</evidence>
<dbReference type="Proteomes" id="UP000243015">
    <property type="component" value="Unassembled WGS sequence"/>
</dbReference>
<dbReference type="PANTHER" id="PTHR28207">
    <property type="entry name" value="ATP SYNTHASE SUBUNIT H, MITOCHONDRIAL"/>
    <property type="match status" value="1"/>
</dbReference>
<feature type="compositionally biased region" description="Acidic residues" evidence="1">
    <location>
        <begin position="197"/>
        <end position="206"/>
    </location>
</feature>
<organism evidence="2 3">
    <name type="scientific">Trichophyton rubrum</name>
    <name type="common">Athlete's foot fungus</name>
    <name type="synonym">Epidermophyton rubrum</name>
    <dbReference type="NCBI Taxonomy" id="5551"/>
    <lineage>
        <taxon>Eukaryota</taxon>
        <taxon>Fungi</taxon>
        <taxon>Dikarya</taxon>
        <taxon>Ascomycota</taxon>
        <taxon>Pezizomycotina</taxon>
        <taxon>Eurotiomycetes</taxon>
        <taxon>Eurotiomycetidae</taxon>
        <taxon>Onygenales</taxon>
        <taxon>Arthrodermataceae</taxon>
        <taxon>Trichophyton</taxon>
    </lineage>
</organism>
<dbReference type="InterPro" id="IPR019711">
    <property type="entry name" value="ATP_synth_F0_suH"/>
</dbReference>
<dbReference type="GO" id="GO:0046933">
    <property type="term" value="F:proton-transporting ATP synthase activity, rotational mechanism"/>
    <property type="evidence" value="ECO:0007669"/>
    <property type="project" value="TreeGrafter"/>
</dbReference>
<dbReference type="AlphaFoldDB" id="A0A178ETZ0"/>
<reference evidence="2 3" key="1">
    <citation type="submission" date="2016-05" db="EMBL/GenBank/DDBJ databases">
        <title>Genome sequencing of Trichophyton rubrum CMCC(F)T1i isolated from hair.</title>
        <authorList>
            <person name="Zhan P."/>
            <person name="Tao Y."/>
            <person name="Liu W."/>
        </authorList>
    </citation>
    <scope>NUCLEOTIDE SEQUENCE [LARGE SCALE GENOMIC DNA]</scope>
    <source>
        <strain evidence="3">CMCC(F)T1i</strain>
    </source>
</reference>
<dbReference type="Pfam" id="PF10775">
    <property type="entry name" value="ATP_sub_h"/>
    <property type="match status" value="1"/>
</dbReference>
<dbReference type="EMBL" id="LHPM01000018">
    <property type="protein sequence ID" value="OAL63544.1"/>
    <property type="molecule type" value="Genomic_DNA"/>
</dbReference>
<feature type="region of interest" description="Disordered" evidence="1">
    <location>
        <begin position="53"/>
        <end position="83"/>
    </location>
</feature>
<sequence length="212" mass="23287">MLAVSSLSKEKVEDRGIKVDIGKRVNEALPLPVTLCLNKQLLTHQTPTFNLTRKEERKAKGRRVSKPRTNSAPEAASLSTASQAHTSVAMMSQSLRSSVSFLSRAVRQQSPIVRRSFATTPTRRADPVQDLYIRELAAYKPSPRKANDAEGQVQKFSPPAAPQSPEEANISADLKAYESQAVEVEGQGQEAGQPTPVEEDWLEMDEEKPAAH</sequence>
<protein>
    <submittedName>
        <fullName evidence="2">Mitochondrial F1F0 ATP synthase subunit Atp14</fullName>
    </submittedName>
</protein>
<evidence type="ECO:0000313" key="3">
    <source>
        <dbReference type="Proteomes" id="UP000243015"/>
    </source>
</evidence>